<evidence type="ECO:0000256" key="3">
    <source>
        <dbReference type="ARBA" id="ARBA00022449"/>
    </source>
</evidence>
<protein>
    <recommendedName>
        <fullName evidence="8">Sodium/calcium exchanger membrane region domain-containing protein</fullName>
    </recommendedName>
</protein>
<proteinExistence type="inferred from homology"/>
<keyword evidence="4 7" id="KW-0812">Transmembrane</keyword>
<dbReference type="AlphaFoldDB" id="A0A7J6LN62"/>
<comment type="caution">
    <text evidence="9">The sequence shown here is derived from an EMBL/GenBank/DDBJ whole genome shotgun (WGS) entry which is preliminary data.</text>
</comment>
<feature type="transmembrane region" description="Helical" evidence="7">
    <location>
        <begin position="317"/>
        <end position="339"/>
    </location>
</feature>
<evidence type="ECO:0000256" key="6">
    <source>
        <dbReference type="ARBA" id="ARBA00023136"/>
    </source>
</evidence>
<feature type="transmembrane region" description="Helical" evidence="7">
    <location>
        <begin position="282"/>
        <end position="305"/>
    </location>
</feature>
<evidence type="ECO:0000256" key="4">
    <source>
        <dbReference type="ARBA" id="ARBA00022692"/>
    </source>
</evidence>
<feature type="domain" description="Sodium/calcium exchanger membrane region" evidence="8">
    <location>
        <begin position="35"/>
        <end position="190"/>
    </location>
</feature>
<feature type="transmembrane region" description="Helical" evidence="7">
    <location>
        <begin position="173"/>
        <end position="193"/>
    </location>
</feature>
<dbReference type="InterPro" id="IPR044880">
    <property type="entry name" value="NCX_ion-bd_dom_sf"/>
</dbReference>
<evidence type="ECO:0000259" key="8">
    <source>
        <dbReference type="Pfam" id="PF01699"/>
    </source>
</evidence>
<dbReference type="EMBL" id="JAAPAO010000406">
    <property type="protein sequence ID" value="KAF4660617.1"/>
    <property type="molecule type" value="Genomic_DNA"/>
</dbReference>
<dbReference type="Proteomes" id="UP000591131">
    <property type="component" value="Unassembled WGS sequence"/>
</dbReference>
<accession>A0A7J6LN62</accession>
<dbReference type="PANTHER" id="PTHR10846">
    <property type="entry name" value="SODIUM/POTASSIUM/CALCIUM EXCHANGER"/>
    <property type="match status" value="1"/>
</dbReference>
<feature type="domain" description="Sodium/calcium exchanger membrane region" evidence="8">
    <location>
        <begin position="284"/>
        <end position="440"/>
    </location>
</feature>
<dbReference type="GO" id="GO:0006874">
    <property type="term" value="P:intracellular calcium ion homeostasis"/>
    <property type="evidence" value="ECO:0007669"/>
    <property type="project" value="TreeGrafter"/>
</dbReference>
<keyword evidence="10" id="KW-1185">Reference proteome</keyword>
<dbReference type="GO" id="GO:0005886">
    <property type="term" value="C:plasma membrane"/>
    <property type="evidence" value="ECO:0007669"/>
    <property type="project" value="TreeGrafter"/>
</dbReference>
<name>A0A7J6LN62_PERCH</name>
<evidence type="ECO:0000256" key="7">
    <source>
        <dbReference type="SAM" id="Phobius"/>
    </source>
</evidence>
<keyword evidence="6 7" id="KW-0472">Membrane</keyword>
<comment type="similarity">
    <text evidence="2">Belongs to the Ca(2+):cation antiporter (CaCA) (TC 2.A.19) family. SLC24A subfamily.</text>
</comment>
<keyword evidence="3" id="KW-0813">Transport</keyword>
<feature type="transmembrane region" description="Helical" evidence="7">
    <location>
        <begin position="359"/>
        <end position="382"/>
    </location>
</feature>
<evidence type="ECO:0000256" key="2">
    <source>
        <dbReference type="ARBA" id="ARBA00005364"/>
    </source>
</evidence>
<feature type="transmembrane region" description="Helical" evidence="7">
    <location>
        <begin position="112"/>
        <end position="137"/>
    </location>
</feature>
<gene>
    <name evidence="9" type="ORF">FOL47_007077</name>
</gene>
<feature type="transmembrane region" description="Helical" evidence="7">
    <location>
        <begin position="149"/>
        <end position="167"/>
    </location>
</feature>
<evidence type="ECO:0000256" key="1">
    <source>
        <dbReference type="ARBA" id="ARBA00004141"/>
    </source>
</evidence>
<dbReference type="InterPro" id="IPR004837">
    <property type="entry name" value="NaCa_Exmemb"/>
</dbReference>
<sequence>MSDGVGPATCTLSHFEESMCLDALDHAWYGIVLELVILFYCFGMLSFAADHLCNSMETLCDHWDVPEDVGGATFMALGGAVPEITVNSVATVKSLLKQSRTDHPEDVTEAELGVGAILGSGLIAFLAIPAMCTLVMVDGRPLALKRRPLARDICFYMIALGLLMWALRMGVDLAIACLELLTYVVYVLVLCYGRKVNAWYKQFKLSHGANPRQVFAKESTSVFRERYDSQLSQPLVQRDANRERKKKLPSPKSLVVALMAPLKWIIDETCPDCRIYQPREDLYPLTFLASFLWITVASFMLGTVVDRWVTLLGQPGSMGYFGLILVAMGAEIPDTVNAITVASRGYGSMAASACMGSQIINICVGLGLPWTVASLAGGSIPVDERGSFLFDTSIVIMVAVFGLLLLTDGVAVIKGYPKAYLTRTEAVVLFSAYLIFVVVLGVLTFTHVFSSSRQSFPMRFTLVLSLAATSFAKTDWLTRIARATGVVSDPIAEESHKAGGEAETHWHAHTETVTASFVATDVDGVRKVTGAGSRTVVDGGSDAEIQRLREDWAIWNAPDNDTQSRKLSGEVPPPPPPVIEESIPQPPEVLDLSCGPRWQESKRLLASLLMQPEASLQILADPDLMDLEQVATETLPVDLLATTADCGLARLTTQLMGVIGAIGAVGSEAVSEALISNEKLHSPLMTVLVDIPWQKVHASGWPFFPLMAQWQLRNLQAGMLAAGKDDIEDPIVNQFYTVSSEALTGGDLSQLAVACQGLLSSDVAGNDTFVRLHPIPFTMALAGVAATTDDRDYRSSLLNAAQDIIAFDISSAPIGAAALSESLHSMWPVWPVVSLALSALAMDGGHDTSVV</sequence>
<dbReference type="PANTHER" id="PTHR10846:SF8">
    <property type="entry name" value="INNER MEMBRANE PROTEIN YRBG"/>
    <property type="match status" value="1"/>
</dbReference>
<dbReference type="Gene3D" id="1.20.1420.30">
    <property type="entry name" value="NCX, central ion-binding region"/>
    <property type="match status" value="2"/>
</dbReference>
<feature type="transmembrane region" description="Helical" evidence="7">
    <location>
        <begin position="427"/>
        <end position="449"/>
    </location>
</feature>
<organism evidence="9 10">
    <name type="scientific">Perkinsus chesapeaki</name>
    <name type="common">Clam parasite</name>
    <name type="synonym">Perkinsus andrewsi</name>
    <dbReference type="NCBI Taxonomy" id="330153"/>
    <lineage>
        <taxon>Eukaryota</taxon>
        <taxon>Sar</taxon>
        <taxon>Alveolata</taxon>
        <taxon>Perkinsozoa</taxon>
        <taxon>Perkinsea</taxon>
        <taxon>Perkinsida</taxon>
        <taxon>Perkinsidae</taxon>
        <taxon>Perkinsus</taxon>
    </lineage>
</organism>
<feature type="transmembrane region" description="Helical" evidence="7">
    <location>
        <begin position="388"/>
        <end position="406"/>
    </location>
</feature>
<reference evidence="9 10" key="1">
    <citation type="submission" date="2020-04" db="EMBL/GenBank/DDBJ databases">
        <title>Perkinsus chesapeaki whole genome sequence.</title>
        <authorList>
            <person name="Bogema D.R."/>
        </authorList>
    </citation>
    <scope>NUCLEOTIDE SEQUENCE [LARGE SCALE GENOMIC DNA]</scope>
    <source>
        <strain evidence="9">ATCC PRA-425</strain>
    </source>
</reference>
<evidence type="ECO:0000313" key="10">
    <source>
        <dbReference type="Proteomes" id="UP000591131"/>
    </source>
</evidence>
<keyword evidence="3" id="KW-0050">Antiport</keyword>
<dbReference type="InterPro" id="IPR004481">
    <property type="entry name" value="K/Na/Ca-exchanger"/>
</dbReference>
<dbReference type="Pfam" id="PF01699">
    <property type="entry name" value="Na_Ca_ex"/>
    <property type="match status" value="2"/>
</dbReference>
<comment type="subcellular location">
    <subcellularLocation>
        <location evidence="1">Membrane</location>
        <topology evidence="1">Multi-pass membrane protein</topology>
    </subcellularLocation>
</comment>
<evidence type="ECO:0000313" key="9">
    <source>
        <dbReference type="EMBL" id="KAF4660617.1"/>
    </source>
</evidence>
<feature type="transmembrane region" description="Helical" evidence="7">
    <location>
        <begin position="27"/>
        <end position="49"/>
    </location>
</feature>
<dbReference type="GO" id="GO:0008273">
    <property type="term" value="F:calcium, potassium:sodium antiporter activity"/>
    <property type="evidence" value="ECO:0007669"/>
    <property type="project" value="TreeGrafter"/>
</dbReference>
<dbReference type="OrthoDB" id="439140at2759"/>
<keyword evidence="5 7" id="KW-1133">Transmembrane helix</keyword>
<evidence type="ECO:0000256" key="5">
    <source>
        <dbReference type="ARBA" id="ARBA00022989"/>
    </source>
</evidence>
<dbReference type="GO" id="GO:0005262">
    <property type="term" value="F:calcium channel activity"/>
    <property type="evidence" value="ECO:0007669"/>
    <property type="project" value="TreeGrafter"/>
</dbReference>